<gene>
    <name evidence="1" type="ORF">BF9343_2674</name>
</gene>
<proteinExistence type="predicted"/>
<dbReference type="PaxDb" id="272559-BF9343_2674"/>
<dbReference type="EMBL" id="CR626927">
    <property type="protein sequence ID" value="CAH08455.1"/>
    <property type="molecule type" value="Genomic_DNA"/>
</dbReference>
<dbReference type="HOGENOM" id="CLU_181288_0_0_10"/>
<dbReference type="AlphaFoldDB" id="Q5LBR3"/>
<evidence type="ECO:0000313" key="2">
    <source>
        <dbReference type="Proteomes" id="UP000006731"/>
    </source>
</evidence>
<evidence type="ECO:0000313" key="1">
    <source>
        <dbReference type="EMBL" id="CAH08455.1"/>
    </source>
</evidence>
<dbReference type="KEGG" id="bfs:BF9343_2674"/>
<organism evidence="1 2">
    <name type="scientific">Bacteroides fragilis (strain ATCC 25285 / DSM 2151 / CCUG 4856 / JCM 11019 / LMG 10263 / NCTC 9343 / Onslow / VPI 2553 / EN-2)</name>
    <dbReference type="NCBI Taxonomy" id="272559"/>
    <lineage>
        <taxon>Bacteria</taxon>
        <taxon>Pseudomonadati</taxon>
        <taxon>Bacteroidota</taxon>
        <taxon>Bacteroidia</taxon>
        <taxon>Bacteroidales</taxon>
        <taxon>Bacteroidaceae</taxon>
        <taxon>Bacteroides</taxon>
    </lineage>
</organism>
<dbReference type="Proteomes" id="UP000006731">
    <property type="component" value="Chromosome"/>
</dbReference>
<keyword evidence="2" id="KW-1185">Reference proteome</keyword>
<reference evidence="1 2" key="1">
    <citation type="journal article" date="2005" name="Science">
        <title>Extensive DNA inversions in the B. fragilis genome control variable gene expression.</title>
        <authorList>
            <person name="Cerdeno-Tarraga A.M."/>
            <person name="Patrick S."/>
            <person name="Crosmann L."/>
            <person name="Blakely G."/>
            <person name="Abratt V."/>
            <person name="Lennard N."/>
            <person name="Duerden B."/>
            <person name="Poxton I."/>
            <person name="Harris B."/>
            <person name="Quail M.A."/>
            <person name="Barron A."/>
            <person name="Clarck L."/>
            <person name="Corton C."/>
            <person name="Doggett J."/>
            <person name="Holden M.T.G."/>
            <person name="Larke N."/>
            <person name="Line A."/>
            <person name="Lord A."/>
            <person name="Norbertczak H."/>
            <person name="Ormond D."/>
            <person name="Price C."/>
            <person name="Rabbinowitsch E."/>
            <person name="Woodward J."/>
            <person name="Barrel B.G."/>
            <person name="Parkhill J."/>
        </authorList>
    </citation>
    <scope>NUCLEOTIDE SEQUENCE [LARGE SCALE GENOMIC DNA]</scope>
    <source>
        <strain evidence="2">ATCC 25285 / DSM 2151 / CCUG 4856 / JCM 11019 / LMG 10263 / NCTC 9343 / Onslow / VPI 2553 / EN-2</strain>
    </source>
</reference>
<accession>Q5LBR3</accession>
<sequence>MLCQNSPQSSTEQSITEQSITEFFTTNQQLKIVSVLLCVLCGEYGHTSESPAEKVFGSLIIAKEIEKRVPAINQSVLFLFILVDNNGEKVVKIYTLTNK</sequence>
<protein>
    <submittedName>
        <fullName evidence="1">Uncharacterized protein</fullName>
    </submittedName>
</protein>
<name>Q5LBR3_BACFN</name>